<evidence type="ECO:0000313" key="10">
    <source>
        <dbReference type="EMBL" id="ADA69807.1"/>
    </source>
</evidence>
<evidence type="ECO:0000256" key="3">
    <source>
        <dbReference type="ARBA" id="ARBA00021007"/>
    </source>
</evidence>
<proteinExistence type="inferred from homology"/>
<reference evidence="10" key="1">
    <citation type="journal article" date="2012" name="Mol. Phylogenet. Evol.">
        <title>Multiple rearrangements in mitochondrial genomes of Isopoda and phylogenetic implications.</title>
        <authorList>
            <person name="Kilpert F."/>
            <person name="Held C."/>
            <person name="Podsiadlowski L."/>
        </authorList>
    </citation>
    <scope>NUCLEOTIDE SEQUENCE</scope>
</reference>
<keyword evidence="9 10" id="KW-0496">Mitochondrion</keyword>
<dbReference type="Gene3D" id="1.20.58.1610">
    <property type="entry name" value="NADH:ubiquinone/plastoquinone oxidoreductase, chain 3"/>
    <property type="match status" value="1"/>
</dbReference>
<organism evidence="10">
    <name type="scientific">Sphaeroma serratum</name>
    <name type="common">Isopod</name>
    <dbReference type="NCBI Taxonomy" id="96875"/>
    <lineage>
        <taxon>Eukaryota</taxon>
        <taxon>Metazoa</taxon>
        <taxon>Ecdysozoa</taxon>
        <taxon>Arthropoda</taxon>
        <taxon>Crustacea</taxon>
        <taxon>Multicrustacea</taxon>
        <taxon>Malacostraca</taxon>
        <taxon>Eumalacostraca</taxon>
        <taxon>Peracarida</taxon>
        <taxon>Isopoda</taxon>
        <taxon>Sphaeromatidae</taxon>
        <taxon>Sphaeroma</taxon>
    </lineage>
</organism>
<feature type="transmembrane region" description="Helical" evidence="9">
    <location>
        <begin position="57"/>
        <end position="77"/>
    </location>
</feature>
<evidence type="ECO:0000256" key="9">
    <source>
        <dbReference type="RuleBase" id="RU003640"/>
    </source>
</evidence>
<evidence type="ECO:0000256" key="1">
    <source>
        <dbReference type="ARBA" id="ARBA00004370"/>
    </source>
</evidence>
<keyword evidence="6 9" id="KW-1133">Transmembrane helix</keyword>
<evidence type="ECO:0000256" key="5">
    <source>
        <dbReference type="ARBA" id="ARBA00022692"/>
    </source>
</evidence>
<evidence type="ECO:0000256" key="2">
    <source>
        <dbReference type="ARBA" id="ARBA00008472"/>
    </source>
</evidence>
<feature type="transmembrane region" description="Helical" evidence="9">
    <location>
        <begin position="83"/>
        <end position="104"/>
    </location>
</feature>
<keyword evidence="9" id="KW-0830">Ubiquinone</keyword>
<gene>
    <name evidence="10" type="primary">ND3</name>
</gene>
<keyword evidence="9" id="KW-0249">Electron transport</keyword>
<evidence type="ECO:0000256" key="4">
    <source>
        <dbReference type="ARBA" id="ARBA00022448"/>
    </source>
</evidence>
<comment type="function">
    <text evidence="9">Core subunit of the mitochondrial membrane respiratory chain NADH dehydrogenase (Complex I) which catalyzes electron transfer from NADH through the respiratory chain, using ubiquinone as an electron acceptor. Essential for the catalytic activity of complex I.</text>
</comment>
<accession>E3SXC4</accession>
<dbReference type="GO" id="GO:0008137">
    <property type="term" value="F:NADH dehydrogenase (ubiquinone) activity"/>
    <property type="evidence" value="ECO:0007669"/>
    <property type="project" value="UniProtKB-UniRule"/>
</dbReference>
<keyword evidence="5 9" id="KW-0812">Transmembrane</keyword>
<keyword evidence="9" id="KW-1278">Translocase</keyword>
<keyword evidence="4 9" id="KW-0813">Transport</keyword>
<comment type="catalytic activity">
    <reaction evidence="8 9">
        <text>a ubiquinone + NADH + 5 H(+)(in) = a ubiquinol + NAD(+) + 4 H(+)(out)</text>
        <dbReference type="Rhea" id="RHEA:29091"/>
        <dbReference type="Rhea" id="RHEA-COMP:9565"/>
        <dbReference type="Rhea" id="RHEA-COMP:9566"/>
        <dbReference type="ChEBI" id="CHEBI:15378"/>
        <dbReference type="ChEBI" id="CHEBI:16389"/>
        <dbReference type="ChEBI" id="CHEBI:17976"/>
        <dbReference type="ChEBI" id="CHEBI:57540"/>
        <dbReference type="ChEBI" id="CHEBI:57945"/>
        <dbReference type="EC" id="7.1.1.2"/>
    </reaction>
</comment>
<keyword evidence="9" id="KW-0520">NAD</keyword>
<dbReference type="EC" id="7.1.1.2" evidence="9"/>
<sequence length="116" mass="12344">MVYCAGWSGVLAGLGVVLASLAFLVSIKGEGARGKLTPFECGFDPRGSGRVPFSLRFFLLGVVFLVFDVEIALLLPMTVSEGALLGVWSVLAAVFLSALLAGTLHEWREGALDWEL</sequence>
<name>E3SXC4_SPHSR</name>
<protein>
    <recommendedName>
        <fullName evidence="3 9">NADH-ubiquinone oxidoreductase chain 3</fullName>
        <ecNumber evidence="9">7.1.1.2</ecNumber>
    </recommendedName>
</protein>
<dbReference type="EMBL" id="GU130256">
    <property type="protein sequence ID" value="ADA69807.1"/>
    <property type="molecule type" value="Genomic_DNA"/>
</dbReference>
<dbReference type="GO" id="GO:0030964">
    <property type="term" value="C:NADH dehydrogenase complex"/>
    <property type="evidence" value="ECO:0007669"/>
    <property type="project" value="TreeGrafter"/>
</dbReference>
<keyword evidence="9" id="KW-0679">Respiratory chain</keyword>
<dbReference type="PANTHER" id="PTHR11058">
    <property type="entry name" value="NADH-UBIQUINONE OXIDOREDUCTASE CHAIN 3"/>
    <property type="match status" value="1"/>
</dbReference>
<evidence type="ECO:0000256" key="6">
    <source>
        <dbReference type="ARBA" id="ARBA00022989"/>
    </source>
</evidence>
<evidence type="ECO:0000256" key="7">
    <source>
        <dbReference type="ARBA" id="ARBA00023136"/>
    </source>
</evidence>
<dbReference type="GO" id="GO:0031966">
    <property type="term" value="C:mitochondrial membrane"/>
    <property type="evidence" value="ECO:0007669"/>
    <property type="project" value="UniProtKB-SubCell"/>
</dbReference>
<keyword evidence="7 9" id="KW-0472">Membrane</keyword>
<comment type="subcellular location">
    <subcellularLocation>
        <location evidence="1">Membrane</location>
    </subcellularLocation>
    <subcellularLocation>
        <location evidence="9">Mitochondrion membrane</location>
        <topology evidence="9">Multi-pass membrane protein</topology>
    </subcellularLocation>
</comment>
<dbReference type="InterPro" id="IPR038430">
    <property type="entry name" value="NDAH_ubi_oxred_su3_sf"/>
</dbReference>
<dbReference type="Pfam" id="PF00507">
    <property type="entry name" value="Oxidored_q4"/>
    <property type="match status" value="1"/>
</dbReference>
<feature type="transmembrane region" description="Helical" evidence="9">
    <location>
        <begin position="6"/>
        <end position="27"/>
    </location>
</feature>
<dbReference type="AlphaFoldDB" id="E3SXC4"/>
<geneLocation type="mitochondrion" evidence="10"/>
<evidence type="ECO:0000256" key="8">
    <source>
        <dbReference type="ARBA" id="ARBA00049551"/>
    </source>
</evidence>
<comment type="similarity">
    <text evidence="2 9">Belongs to the complex I subunit 3 family.</text>
</comment>
<dbReference type="InterPro" id="IPR000440">
    <property type="entry name" value="NADH_UbQ/plastoQ_OxRdtase_su3"/>
</dbReference>
<dbReference type="PANTHER" id="PTHR11058:SF9">
    <property type="entry name" value="NADH-UBIQUINONE OXIDOREDUCTASE CHAIN 3"/>
    <property type="match status" value="1"/>
</dbReference>